<sequence length="96" mass="10005">MPSYRVSIGVGLLHPGVDPAGVVPAAASAARELATVESSDLAVTHGEARISVRFTVADDEHALAVGQHVVAAVDRLGDTSRPTLDRRAGPRWTAVR</sequence>
<keyword evidence="2" id="KW-1185">Reference proteome</keyword>
<evidence type="ECO:0000313" key="1">
    <source>
        <dbReference type="EMBL" id="UUI75801.1"/>
    </source>
</evidence>
<proteinExistence type="predicted"/>
<dbReference type="EMBL" id="CP101988">
    <property type="protein sequence ID" value="UUI75801.1"/>
    <property type="molecule type" value="Genomic_DNA"/>
</dbReference>
<reference evidence="1 2" key="1">
    <citation type="submission" date="2022-07" db="EMBL/GenBank/DDBJ databases">
        <title>Novel species in genus cellulomonas.</title>
        <authorList>
            <person name="Ye L."/>
        </authorList>
    </citation>
    <scope>NUCLEOTIDE SEQUENCE [LARGE SCALE GENOMIC DNA]</scope>
    <source>
        <strain evidence="2">zg-Y338</strain>
    </source>
</reference>
<evidence type="ECO:0008006" key="3">
    <source>
        <dbReference type="Google" id="ProtNLM"/>
    </source>
</evidence>
<name>A0ABY5L2S8_9CELL</name>
<dbReference type="RefSeq" id="WP_227568098.1">
    <property type="nucleotide sequence ID" value="NZ_CP101988.1"/>
</dbReference>
<organism evidence="1 2">
    <name type="scientific">Cellulomonas chengniuliangii</name>
    <dbReference type="NCBI Taxonomy" id="2968084"/>
    <lineage>
        <taxon>Bacteria</taxon>
        <taxon>Bacillati</taxon>
        <taxon>Actinomycetota</taxon>
        <taxon>Actinomycetes</taxon>
        <taxon>Micrococcales</taxon>
        <taxon>Cellulomonadaceae</taxon>
        <taxon>Cellulomonas</taxon>
    </lineage>
</organism>
<dbReference type="Proteomes" id="UP001316189">
    <property type="component" value="Chromosome"/>
</dbReference>
<evidence type="ECO:0000313" key="2">
    <source>
        <dbReference type="Proteomes" id="UP001316189"/>
    </source>
</evidence>
<accession>A0ABY5L2S8</accession>
<gene>
    <name evidence="1" type="ORF">NP064_02485</name>
</gene>
<protein>
    <recommendedName>
        <fullName evidence="3">Thiamine-binding protein domain-containing protein</fullName>
    </recommendedName>
</protein>